<dbReference type="RefSeq" id="WP_386820235.1">
    <property type="nucleotide sequence ID" value="NZ_JBHUIT010000017.1"/>
</dbReference>
<reference evidence="3" key="1">
    <citation type="journal article" date="2019" name="Int. J. Syst. Evol. Microbiol.">
        <title>The Global Catalogue of Microorganisms (GCM) 10K type strain sequencing project: providing services to taxonomists for standard genome sequencing and annotation.</title>
        <authorList>
            <consortium name="The Broad Institute Genomics Platform"/>
            <consortium name="The Broad Institute Genome Sequencing Center for Infectious Disease"/>
            <person name="Wu L."/>
            <person name="Ma J."/>
        </authorList>
    </citation>
    <scope>NUCLEOTIDE SEQUENCE [LARGE SCALE GENOMIC DNA]</scope>
    <source>
        <strain evidence="3">CGMCC 4.7106</strain>
    </source>
</reference>
<proteinExistence type="predicted"/>
<comment type="caution">
    <text evidence="2">The sequence shown here is derived from an EMBL/GenBank/DDBJ whole genome shotgun (WGS) entry which is preliminary data.</text>
</comment>
<organism evidence="2 3">
    <name type="scientific">Luteolibacter algae</name>
    <dbReference type="NCBI Taxonomy" id="454151"/>
    <lineage>
        <taxon>Bacteria</taxon>
        <taxon>Pseudomonadati</taxon>
        <taxon>Verrucomicrobiota</taxon>
        <taxon>Verrucomicrobiia</taxon>
        <taxon>Verrucomicrobiales</taxon>
        <taxon>Verrucomicrobiaceae</taxon>
        <taxon>Luteolibacter</taxon>
    </lineage>
</organism>
<keyword evidence="3" id="KW-1185">Reference proteome</keyword>
<protein>
    <submittedName>
        <fullName evidence="2">Uncharacterized protein</fullName>
    </submittedName>
</protein>
<evidence type="ECO:0000313" key="2">
    <source>
        <dbReference type="EMBL" id="MFD2256947.1"/>
    </source>
</evidence>
<feature type="chain" id="PRO_5045064790" evidence="1">
    <location>
        <begin position="30"/>
        <end position="235"/>
    </location>
</feature>
<accession>A0ABW5D7U7</accession>
<evidence type="ECO:0000256" key="1">
    <source>
        <dbReference type="SAM" id="SignalP"/>
    </source>
</evidence>
<dbReference type="Proteomes" id="UP001597375">
    <property type="component" value="Unassembled WGS sequence"/>
</dbReference>
<feature type="signal peptide" evidence="1">
    <location>
        <begin position="1"/>
        <end position="29"/>
    </location>
</feature>
<evidence type="ECO:0000313" key="3">
    <source>
        <dbReference type="Proteomes" id="UP001597375"/>
    </source>
</evidence>
<name>A0ABW5D7U7_9BACT</name>
<dbReference type="EMBL" id="JBHUIT010000017">
    <property type="protein sequence ID" value="MFD2256947.1"/>
    <property type="molecule type" value="Genomic_DNA"/>
</dbReference>
<keyword evidence="1" id="KW-0732">Signal</keyword>
<gene>
    <name evidence="2" type="ORF">ACFSSA_09685</name>
</gene>
<sequence>MKTNVHKRAVGRIMLMFSVLATTAIPVFAENSVPRGSLSVDRDLVRVGTRSNLAWNIEYPTAITDIVDVTETGTIKPKKTLKMRVRVLGVAFQSGWTLLPLDAYWSKNGGAWKNFFYGTGPQVNSSSILIDEKVKKNDTVDFGARGWGGGSWLPFNDTKSPTQYVTVLGKGSKAPSYAPAYDQTSVTSFLRPYIDSGGRINIGDRDLIVLWESSTARPGTTYFDMQDLVVLVSFE</sequence>